<dbReference type="InterPro" id="IPR031127">
    <property type="entry name" value="E3_UB_ligase_RBR"/>
</dbReference>
<evidence type="ECO:0000256" key="2">
    <source>
        <dbReference type="ARBA" id="ARBA00012251"/>
    </source>
</evidence>
<dbReference type="InterPro" id="IPR044066">
    <property type="entry name" value="TRIAD_supradom"/>
</dbReference>
<dbReference type="InterPro" id="IPR013083">
    <property type="entry name" value="Znf_RING/FYVE/PHD"/>
</dbReference>
<dbReference type="Pfam" id="PF22191">
    <property type="entry name" value="IBR_1"/>
    <property type="match status" value="1"/>
</dbReference>
<evidence type="ECO:0000256" key="1">
    <source>
        <dbReference type="ARBA" id="ARBA00001798"/>
    </source>
</evidence>
<gene>
    <name evidence="12" type="ORF">ACAT0790_LOCUS22576</name>
</gene>
<evidence type="ECO:0000259" key="10">
    <source>
        <dbReference type="PROSITE" id="PS50089"/>
    </source>
</evidence>
<keyword evidence="3" id="KW-0808">Transferase</keyword>
<dbReference type="PROSITE" id="PS50089">
    <property type="entry name" value="ZF_RING_2"/>
    <property type="match status" value="1"/>
</dbReference>
<keyword evidence="5" id="KW-0677">Repeat</keyword>
<evidence type="ECO:0000256" key="7">
    <source>
        <dbReference type="ARBA" id="ARBA00022786"/>
    </source>
</evidence>
<feature type="domain" description="RING-type" evidence="10">
    <location>
        <begin position="69"/>
        <end position="117"/>
    </location>
</feature>
<keyword evidence="7" id="KW-0833">Ubl conjugation pathway</keyword>
<keyword evidence="6 9" id="KW-0863">Zinc-finger</keyword>
<dbReference type="EMBL" id="HBGE01037393">
    <property type="protein sequence ID" value="CAD9131956.1"/>
    <property type="molecule type" value="Transcribed_RNA"/>
</dbReference>
<dbReference type="AlphaFoldDB" id="A0A7S1QEG8"/>
<dbReference type="CDD" id="cd20336">
    <property type="entry name" value="Rcat_RBR"/>
    <property type="match status" value="1"/>
</dbReference>
<dbReference type="GO" id="GO:0016567">
    <property type="term" value="P:protein ubiquitination"/>
    <property type="evidence" value="ECO:0007669"/>
    <property type="project" value="InterPro"/>
</dbReference>
<dbReference type="GO" id="GO:0008270">
    <property type="term" value="F:zinc ion binding"/>
    <property type="evidence" value="ECO:0007669"/>
    <property type="project" value="UniProtKB-KW"/>
</dbReference>
<evidence type="ECO:0000256" key="6">
    <source>
        <dbReference type="ARBA" id="ARBA00022771"/>
    </source>
</evidence>
<dbReference type="Gene3D" id="3.30.40.10">
    <property type="entry name" value="Zinc/RING finger domain, C3HC4 (zinc finger)"/>
    <property type="match status" value="1"/>
</dbReference>
<evidence type="ECO:0000259" key="11">
    <source>
        <dbReference type="PROSITE" id="PS51873"/>
    </source>
</evidence>
<evidence type="ECO:0000313" key="12">
    <source>
        <dbReference type="EMBL" id="CAD9131956.1"/>
    </source>
</evidence>
<evidence type="ECO:0000256" key="5">
    <source>
        <dbReference type="ARBA" id="ARBA00022737"/>
    </source>
</evidence>
<organism evidence="12">
    <name type="scientific">Alexandrium catenella</name>
    <name type="common">Red tide dinoflagellate</name>
    <name type="synonym">Gonyaulax catenella</name>
    <dbReference type="NCBI Taxonomy" id="2925"/>
    <lineage>
        <taxon>Eukaryota</taxon>
        <taxon>Sar</taxon>
        <taxon>Alveolata</taxon>
        <taxon>Dinophyceae</taxon>
        <taxon>Gonyaulacales</taxon>
        <taxon>Pyrocystaceae</taxon>
        <taxon>Alexandrium</taxon>
    </lineage>
</organism>
<accession>A0A7S1QEG8</accession>
<feature type="domain" description="RING-type" evidence="11">
    <location>
        <begin position="65"/>
        <end position="337"/>
    </location>
</feature>
<evidence type="ECO:0000256" key="9">
    <source>
        <dbReference type="PROSITE-ProRule" id="PRU00175"/>
    </source>
</evidence>
<proteinExistence type="predicted"/>
<evidence type="ECO:0000256" key="8">
    <source>
        <dbReference type="ARBA" id="ARBA00022833"/>
    </source>
</evidence>
<comment type="catalytic activity">
    <reaction evidence="1">
        <text>[E2 ubiquitin-conjugating enzyme]-S-ubiquitinyl-L-cysteine + [acceptor protein]-L-lysine = [E2 ubiquitin-conjugating enzyme]-L-cysteine + [acceptor protein]-N(6)-ubiquitinyl-L-lysine.</text>
        <dbReference type="EC" id="2.3.2.31"/>
    </reaction>
</comment>
<keyword evidence="8" id="KW-0862">Zinc</keyword>
<name>A0A7S1QEG8_ALECA</name>
<protein>
    <recommendedName>
        <fullName evidence="2">RBR-type E3 ubiquitin transferase</fullName>
        <ecNumber evidence="2">2.3.2.31</ecNumber>
    </recommendedName>
</protein>
<dbReference type="PROSITE" id="PS51873">
    <property type="entry name" value="TRIAD"/>
    <property type="match status" value="1"/>
</dbReference>
<dbReference type="GO" id="GO:0061630">
    <property type="term" value="F:ubiquitin protein ligase activity"/>
    <property type="evidence" value="ECO:0007669"/>
    <property type="project" value="UniProtKB-EC"/>
</dbReference>
<dbReference type="SUPFAM" id="SSF57850">
    <property type="entry name" value="RING/U-box"/>
    <property type="match status" value="2"/>
</dbReference>
<dbReference type="Gene3D" id="1.20.120.1750">
    <property type="match status" value="1"/>
</dbReference>
<evidence type="ECO:0000256" key="4">
    <source>
        <dbReference type="ARBA" id="ARBA00022723"/>
    </source>
</evidence>
<keyword evidence="4" id="KW-0479">Metal-binding</keyword>
<reference evidence="12" key="1">
    <citation type="submission" date="2021-01" db="EMBL/GenBank/DDBJ databases">
        <authorList>
            <person name="Corre E."/>
            <person name="Pelletier E."/>
            <person name="Niang G."/>
            <person name="Scheremetjew M."/>
            <person name="Finn R."/>
            <person name="Kale V."/>
            <person name="Holt S."/>
            <person name="Cochrane G."/>
            <person name="Meng A."/>
            <person name="Brown T."/>
            <person name="Cohen L."/>
        </authorList>
    </citation>
    <scope>NUCLEOTIDE SEQUENCE</scope>
    <source>
        <strain evidence="12">OF101</strain>
    </source>
</reference>
<dbReference type="PANTHER" id="PTHR11685">
    <property type="entry name" value="RBR FAMILY RING FINGER AND IBR DOMAIN-CONTAINING"/>
    <property type="match status" value="1"/>
</dbReference>
<sequence length="348" mass="39891">MFIVFCTMTTNRAADALTPVTLLGLRRLSPWLLLVSLCWYTWRLARNAWLRKEWCDFLQQFMSGEQMQCAICAEEVPRTPWHVATMTCCGGKLCWACVQRHAESVVSDMRPEMRCPLLPCRSCLPDVIVLAAFRRQQWSLQGFDPIGSVFRRRRRAYERWVLACGLAESCSARMEDVVHCPREDCEHMWVLPRESRARKDAAEPTTRWNPQSWTLTRCVGLYSPAVEDGHDARHLHCPCCGRDSCLLCGFPWGEPSKASSHSGKSCIEHSSAYPERQHHRTKWAGAKPCPGCGVRILRSWGCNKMTCNQCGSHWCWVCLSEWEPAHYGCSRAEWRDDADNEDSNCLIL</sequence>
<dbReference type="SMART" id="SM00647">
    <property type="entry name" value="IBR"/>
    <property type="match status" value="2"/>
</dbReference>
<dbReference type="InterPro" id="IPR001841">
    <property type="entry name" value="Znf_RING"/>
</dbReference>
<dbReference type="EC" id="2.3.2.31" evidence="2"/>
<dbReference type="InterPro" id="IPR002867">
    <property type="entry name" value="IBR_dom"/>
</dbReference>
<evidence type="ECO:0000256" key="3">
    <source>
        <dbReference type="ARBA" id="ARBA00022679"/>
    </source>
</evidence>